<organism evidence="1 2">
    <name type="scientific">Paenibacillus soyae</name>
    <dbReference type="NCBI Taxonomy" id="2969249"/>
    <lineage>
        <taxon>Bacteria</taxon>
        <taxon>Bacillati</taxon>
        <taxon>Bacillota</taxon>
        <taxon>Bacilli</taxon>
        <taxon>Bacillales</taxon>
        <taxon>Paenibacillaceae</taxon>
        <taxon>Paenibacillus</taxon>
    </lineage>
</organism>
<name>A0A9X2MQR6_9BACL</name>
<evidence type="ECO:0008006" key="3">
    <source>
        <dbReference type="Google" id="ProtNLM"/>
    </source>
</evidence>
<comment type="caution">
    <text evidence="1">The sequence shown here is derived from an EMBL/GenBank/DDBJ whole genome shotgun (WGS) entry which is preliminary data.</text>
</comment>
<accession>A0A9X2MQR6</accession>
<gene>
    <name evidence="1" type="ORF">NQZ67_21865</name>
</gene>
<evidence type="ECO:0000313" key="1">
    <source>
        <dbReference type="EMBL" id="MCR2806533.1"/>
    </source>
</evidence>
<reference evidence="1" key="1">
    <citation type="submission" date="2022-08" db="EMBL/GenBank/DDBJ databases">
        <title>The genomic sequence of strain Paenibacillus sp. SCIV0701.</title>
        <authorList>
            <person name="Zhao H."/>
        </authorList>
    </citation>
    <scope>NUCLEOTIDE SEQUENCE</scope>
    <source>
        <strain evidence="1">SCIV0701</strain>
    </source>
</reference>
<sequence>MKRWVTLLLLLLFVSIPIVIESDQGSLIREMSAREEGFYSIYVFWNEQDAADSLLGHFLLRAIHNEQARQALKISSVKYIQLDRSARGDRYFHRLGIRKTPAYVVLDHRRVVLETTDAEKVPAFLQQRVDYGQWTADVRK</sequence>
<dbReference type="RefSeq" id="WP_257450079.1">
    <property type="nucleotide sequence ID" value="NZ_JANIPJ010000018.1"/>
</dbReference>
<keyword evidence="2" id="KW-1185">Reference proteome</keyword>
<dbReference type="EMBL" id="JANIPJ010000018">
    <property type="protein sequence ID" value="MCR2806533.1"/>
    <property type="molecule type" value="Genomic_DNA"/>
</dbReference>
<dbReference type="Proteomes" id="UP001141950">
    <property type="component" value="Unassembled WGS sequence"/>
</dbReference>
<proteinExistence type="predicted"/>
<dbReference type="AlphaFoldDB" id="A0A9X2MQR6"/>
<evidence type="ECO:0000313" key="2">
    <source>
        <dbReference type="Proteomes" id="UP001141950"/>
    </source>
</evidence>
<protein>
    <recommendedName>
        <fullName evidence="3">Thioredoxin family protein</fullName>
    </recommendedName>
</protein>